<evidence type="ECO:0000259" key="1">
    <source>
        <dbReference type="Pfam" id="PF13649"/>
    </source>
</evidence>
<dbReference type="AlphaFoldDB" id="A0A4R6K786"/>
<dbReference type="PANTHER" id="PTHR42912">
    <property type="entry name" value="METHYLTRANSFERASE"/>
    <property type="match status" value="1"/>
</dbReference>
<organism evidence="2 3">
    <name type="scientific">Kribbella caucasensis</name>
    <dbReference type="NCBI Taxonomy" id="2512215"/>
    <lineage>
        <taxon>Bacteria</taxon>
        <taxon>Bacillati</taxon>
        <taxon>Actinomycetota</taxon>
        <taxon>Actinomycetes</taxon>
        <taxon>Propionibacteriales</taxon>
        <taxon>Kribbellaceae</taxon>
        <taxon>Kribbella</taxon>
    </lineage>
</organism>
<name>A0A4R6K786_9ACTN</name>
<dbReference type="Pfam" id="PF13649">
    <property type="entry name" value="Methyltransf_25"/>
    <property type="match status" value="1"/>
</dbReference>
<dbReference type="SUPFAM" id="SSF53335">
    <property type="entry name" value="S-adenosyl-L-methionine-dependent methyltransferases"/>
    <property type="match status" value="1"/>
</dbReference>
<dbReference type="Proteomes" id="UP000295388">
    <property type="component" value="Unassembled WGS sequence"/>
</dbReference>
<dbReference type="InterPro" id="IPR029063">
    <property type="entry name" value="SAM-dependent_MTases_sf"/>
</dbReference>
<proteinExistence type="predicted"/>
<gene>
    <name evidence="2" type="ORF">EV643_113223</name>
</gene>
<dbReference type="GO" id="GO:0032259">
    <property type="term" value="P:methylation"/>
    <property type="evidence" value="ECO:0007669"/>
    <property type="project" value="UniProtKB-KW"/>
</dbReference>
<dbReference type="InterPro" id="IPR041698">
    <property type="entry name" value="Methyltransf_25"/>
</dbReference>
<evidence type="ECO:0000313" key="2">
    <source>
        <dbReference type="EMBL" id="TDO45450.1"/>
    </source>
</evidence>
<accession>A0A4R6K786</accession>
<dbReference type="EMBL" id="SNWQ01000013">
    <property type="protein sequence ID" value="TDO45450.1"/>
    <property type="molecule type" value="Genomic_DNA"/>
</dbReference>
<sequence>MLSARGTWCGTSGGLCAVAAAEEYSPLVTDHLAATRASYDNVADAYHELVKDRMAGNPMERAMLNAFAELTGDPIADLGCGAGRTTAYLKSAGCAVSGIDLSPKMVELARRNNPGIPFEVGSMTELRFRDDELGGVLAWYSTFHIPQPELPALFVEFKRVLRPGGRVLIGTHTGQDEVLRPEKAYGHAVSYTAYLYRPELLVGALEQAGLTITAQLTEPGSRPGRGYAAFFAQTPT</sequence>
<keyword evidence="2" id="KW-0489">Methyltransferase</keyword>
<dbReference type="PANTHER" id="PTHR42912:SF45">
    <property type="entry name" value="23S RRNA (GUANINE(745)-N(1))-METHYLTRANSFERASE"/>
    <property type="match status" value="1"/>
</dbReference>
<feature type="domain" description="Methyltransferase" evidence="1">
    <location>
        <begin position="75"/>
        <end position="165"/>
    </location>
</feature>
<keyword evidence="2" id="KW-0808">Transferase</keyword>
<keyword evidence="3" id="KW-1185">Reference proteome</keyword>
<comment type="caution">
    <text evidence="2">The sequence shown here is derived from an EMBL/GenBank/DDBJ whole genome shotgun (WGS) entry which is preliminary data.</text>
</comment>
<dbReference type="GO" id="GO:0008168">
    <property type="term" value="F:methyltransferase activity"/>
    <property type="evidence" value="ECO:0007669"/>
    <property type="project" value="UniProtKB-KW"/>
</dbReference>
<dbReference type="Gene3D" id="3.40.50.150">
    <property type="entry name" value="Vaccinia Virus protein VP39"/>
    <property type="match status" value="1"/>
</dbReference>
<dbReference type="InterPro" id="IPR050508">
    <property type="entry name" value="Methyltransf_Superfamily"/>
</dbReference>
<evidence type="ECO:0000313" key="3">
    <source>
        <dbReference type="Proteomes" id="UP000295388"/>
    </source>
</evidence>
<dbReference type="CDD" id="cd02440">
    <property type="entry name" value="AdoMet_MTases"/>
    <property type="match status" value="1"/>
</dbReference>
<reference evidence="2 3" key="1">
    <citation type="submission" date="2019-03" db="EMBL/GenBank/DDBJ databases">
        <title>Genomic Encyclopedia of Type Strains, Phase III (KMG-III): the genomes of soil and plant-associated and newly described type strains.</title>
        <authorList>
            <person name="Whitman W."/>
        </authorList>
    </citation>
    <scope>NUCLEOTIDE SEQUENCE [LARGE SCALE GENOMIC DNA]</scope>
    <source>
        <strain evidence="2 3">VKM Ac-2527</strain>
    </source>
</reference>
<protein>
    <submittedName>
        <fullName evidence="2">Methyltransferase family protein</fullName>
    </submittedName>
</protein>